<dbReference type="Proteomes" id="UP000663869">
    <property type="component" value="Unassembled WGS sequence"/>
</dbReference>
<protein>
    <recommendedName>
        <fullName evidence="2">TIR domain-containing protein</fullName>
    </recommendedName>
</protein>
<dbReference type="InterPro" id="IPR000157">
    <property type="entry name" value="TIR_dom"/>
</dbReference>
<dbReference type="AlphaFoldDB" id="A0A818GA18"/>
<evidence type="ECO:0000313" key="5">
    <source>
        <dbReference type="Proteomes" id="UP000663869"/>
    </source>
</evidence>
<keyword evidence="1" id="KW-0175">Coiled coil</keyword>
<proteinExistence type="predicted"/>
<sequence>MRIIPRLVSLANIRAMDEFSKKYESLMKELREFIDEFFINIKDLYQDKMYMDLIDHILNIIWNLTDTTALVPMFVSAEYAKSVAEWIQKLSVRDPKERATKAVIAIIHNLSRDKKGLKALREKNLFEILTECKILLHVEDEDESNKLRQPFGMSLIALATSYDEQKRNESLICIVSGELFSKCKKAASCENWKFDGFHLSEFLNSLEVAFSNDTVVRHILDDNTGIKSESITFFAALLVSCYGLLFNQEADDLEKRTSEALLQILLCISNFPEYLKPLKEHNQFYVLIEGFAKQPKPNIANQPKQDIVKRIWSNLSMRENSTKEPHQLQVRKQPMAFISYNWADDKFCEKFLEELGKHTRIQLWVDYKNVAKTENNDWNSYAHAIERATIFIVLLSEAYCDSKYCFQELNYAVALTGGPTQVRDAFIFVETQKDASKKRERIKNLLNNMETIGYIEDLNQMAVKVAESIESLRNKNKTTTYSSSNIVQSSMCTMM</sequence>
<dbReference type="GO" id="GO:0007165">
    <property type="term" value="P:signal transduction"/>
    <property type="evidence" value="ECO:0007669"/>
    <property type="project" value="InterPro"/>
</dbReference>
<gene>
    <name evidence="3" type="ORF">FME351_LOCUS15797</name>
    <name evidence="4" type="ORF">TSG867_LOCUS16974</name>
</gene>
<evidence type="ECO:0000313" key="3">
    <source>
        <dbReference type="EMBL" id="CAF3485551.1"/>
    </source>
</evidence>
<dbReference type="InterPro" id="IPR035897">
    <property type="entry name" value="Toll_tir_struct_dom_sf"/>
</dbReference>
<reference evidence="3" key="1">
    <citation type="submission" date="2021-02" db="EMBL/GenBank/DDBJ databases">
        <authorList>
            <person name="Nowell W R."/>
        </authorList>
    </citation>
    <scope>NUCLEOTIDE SEQUENCE</scope>
</reference>
<organism evidence="3 5">
    <name type="scientific">Rotaria socialis</name>
    <dbReference type="NCBI Taxonomy" id="392032"/>
    <lineage>
        <taxon>Eukaryota</taxon>
        <taxon>Metazoa</taxon>
        <taxon>Spiralia</taxon>
        <taxon>Gnathifera</taxon>
        <taxon>Rotifera</taxon>
        <taxon>Eurotatoria</taxon>
        <taxon>Bdelloidea</taxon>
        <taxon>Philodinida</taxon>
        <taxon>Philodinidae</taxon>
        <taxon>Rotaria</taxon>
    </lineage>
</organism>
<dbReference type="Proteomes" id="UP000663862">
    <property type="component" value="Unassembled WGS sequence"/>
</dbReference>
<name>A0A818GA18_9BILA</name>
<comment type="caution">
    <text evidence="3">The sequence shown here is derived from an EMBL/GenBank/DDBJ whole genome shotgun (WGS) entry which is preliminary data.</text>
</comment>
<dbReference type="SUPFAM" id="SSF48371">
    <property type="entry name" value="ARM repeat"/>
    <property type="match status" value="1"/>
</dbReference>
<dbReference type="PROSITE" id="PS50104">
    <property type="entry name" value="TIR"/>
    <property type="match status" value="1"/>
</dbReference>
<feature type="coiled-coil region" evidence="1">
    <location>
        <begin position="428"/>
        <end position="475"/>
    </location>
</feature>
<feature type="domain" description="TIR" evidence="2">
    <location>
        <begin position="332"/>
        <end position="469"/>
    </location>
</feature>
<dbReference type="EMBL" id="CAJOBQ010001063">
    <property type="protein sequence ID" value="CAF4450773.1"/>
    <property type="molecule type" value="Genomic_DNA"/>
</dbReference>
<dbReference type="EMBL" id="CAJNYU010001951">
    <property type="protein sequence ID" value="CAF3485551.1"/>
    <property type="molecule type" value="Genomic_DNA"/>
</dbReference>
<evidence type="ECO:0000313" key="4">
    <source>
        <dbReference type="EMBL" id="CAF4450773.1"/>
    </source>
</evidence>
<dbReference type="InterPro" id="IPR016024">
    <property type="entry name" value="ARM-type_fold"/>
</dbReference>
<dbReference type="Gene3D" id="3.40.50.10140">
    <property type="entry name" value="Toll/interleukin-1 receptor homology (TIR) domain"/>
    <property type="match status" value="1"/>
</dbReference>
<dbReference type="SMART" id="SM00255">
    <property type="entry name" value="TIR"/>
    <property type="match status" value="1"/>
</dbReference>
<evidence type="ECO:0000259" key="2">
    <source>
        <dbReference type="PROSITE" id="PS50104"/>
    </source>
</evidence>
<dbReference type="Pfam" id="PF13676">
    <property type="entry name" value="TIR_2"/>
    <property type="match status" value="1"/>
</dbReference>
<dbReference type="SUPFAM" id="SSF52200">
    <property type="entry name" value="Toll/Interleukin receptor TIR domain"/>
    <property type="match status" value="1"/>
</dbReference>
<evidence type="ECO:0000256" key="1">
    <source>
        <dbReference type="SAM" id="Coils"/>
    </source>
</evidence>
<accession>A0A818GA18</accession>